<reference evidence="1 2" key="2">
    <citation type="submission" date="2018-09" db="EMBL/GenBank/DDBJ databases">
        <title>Giant CbK-like Caulobacter bacteriophages have genetically divergent genomes.</title>
        <authorList>
            <person name="Wilson K."/>
            <person name="Ely B."/>
        </authorList>
    </citation>
    <scope>NUCLEOTIDE SEQUENCE [LARGE SCALE GENOMIC DNA]</scope>
</reference>
<keyword evidence="2" id="KW-1185">Reference proteome</keyword>
<sequence>MKVVSSIFLGILTLVIILLAANGLGWLGAGSNVVSAGNVKAQWAEAYKTHESLGSAAFSVCSADKALANAITDGERIQRQTQLSAYEQNYARIAGEYNAQMADGFRAKYVKPGDLPDRAETLSEAKATCAG</sequence>
<accession>A0A385ECQ3</accession>
<dbReference type="EMBL" id="MH588546">
    <property type="protein sequence ID" value="AXQ69430.1"/>
    <property type="molecule type" value="Genomic_DNA"/>
</dbReference>
<dbReference type="Proteomes" id="UP000259421">
    <property type="component" value="Segment"/>
</dbReference>
<protein>
    <submittedName>
        <fullName evidence="1">Uncharacterized protein</fullName>
    </submittedName>
</protein>
<proteinExistence type="predicted"/>
<name>A0A385ECQ3_9CAUD</name>
<reference evidence="2" key="1">
    <citation type="submission" date="2018-07" db="EMBL/GenBank/DDBJ databases">
        <title>Giant CbK-like Caulobacter bacteriophages have genetically divergent genomes.</title>
        <authorList>
            <person name="Wilson K.M."/>
            <person name="Ely B."/>
        </authorList>
    </citation>
    <scope>NUCLEOTIDE SEQUENCE [LARGE SCALE GENOMIC DNA]</scope>
</reference>
<evidence type="ECO:0000313" key="1">
    <source>
        <dbReference type="EMBL" id="AXQ69430.1"/>
    </source>
</evidence>
<organism evidence="1 2">
    <name type="scientific">Caulobacter phage CcrBL9</name>
    <dbReference type="NCBI Taxonomy" id="2283270"/>
    <lineage>
        <taxon>Viruses</taxon>
        <taxon>Duplodnaviria</taxon>
        <taxon>Heunggongvirae</taxon>
        <taxon>Uroviricota</taxon>
        <taxon>Caudoviricetes</taxon>
        <taxon>Jeanschmidtviridae</taxon>
        <taxon>Bertelyvirus</taxon>
        <taxon>Bertelyvirus BL9</taxon>
    </lineage>
</organism>
<evidence type="ECO:0000313" key="2">
    <source>
        <dbReference type="Proteomes" id="UP000259421"/>
    </source>
</evidence>
<gene>
    <name evidence="1" type="ORF">CcrBL9_gp406</name>
</gene>